<feature type="non-terminal residue" evidence="2">
    <location>
        <position position="72"/>
    </location>
</feature>
<name>A0ABD0QAL8_CIRMR</name>
<organism evidence="2 3">
    <name type="scientific">Cirrhinus mrigala</name>
    <name type="common">Mrigala</name>
    <dbReference type="NCBI Taxonomy" id="683832"/>
    <lineage>
        <taxon>Eukaryota</taxon>
        <taxon>Metazoa</taxon>
        <taxon>Chordata</taxon>
        <taxon>Craniata</taxon>
        <taxon>Vertebrata</taxon>
        <taxon>Euteleostomi</taxon>
        <taxon>Actinopterygii</taxon>
        <taxon>Neopterygii</taxon>
        <taxon>Teleostei</taxon>
        <taxon>Ostariophysi</taxon>
        <taxon>Cypriniformes</taxon>
        <taxon>Cyprinidae</taxon>
        <taxon>Labeoninae</taxon>
        <taxon>Labeonini</taxon>
        <taxon>Cirrhinus</taxon>
    </lineage>
</organism>
<proteinExistence type="predicted"/>
<keyword evidence="3" id="KW-1185">Reference proteome</keyword>
<reference evidence="2 3" key="1">
    <citation type="submission" date="2024-05" db="EMBL/GenBank/DDBJ databases">
        <title>Genome sequencing and assembly of Indian major carp, Cirrhinus mrigala (Hamilton, 1822).</title>
        <authorList>
            <person name="Mohindra V."/>
            <person name="Chowdhury L.M."/>
            <person name="Lal K."/>
            <person name="Jena J.K."/>
        </authorList>
    </citation>
    <scope>NUCLEOTIDE SEQUENCE [LARGE SCALE GENOMIC DNA]</scope>
    <source>
        <strain evidence="2">CM1030</strain>
        <tissue evidence="2">Blood</tissue>
    </source>
</reference>
<comment type="caution">
    <text evidence="2">The sequence shown here is derived from an EMBL/GenBank/DDBJ whole genome shotgun (WGS) entry which is preliminary data.</text>
</comment>
<gene>
    <name evidence="2" type="ORF">M9458_022628</name>
</gene>
<sequence length="72" mass="8604">MDRVSREKEDLLRDVAVQQKREQAKGEEKEVQMKELKEKMGRTEGELNRITERNAELERQVVELKAYKDQTQ</sequence>
<evidence type="ECO:0000256" key="1">
    <source>
        <dbReference type="SAM" id="Coils"/>
    </source>
</evidence>
<keyword evidence="1" id="KW-0175">Coiled coil</keyword>
<accession>A0ABD0QAL8</accession>
<evidence type="ECO:0000313" key="2">
    <source>
        <dbReference type="EMBL" id="KAL0183253.1"/>
    </source>
</evidence>
<dbReference type="EMBL" id="JAMKFB020000010">
    <property type="protein sequence ID" value="KAL0183253.1"/>
    <property type="molecule type" value="Genomic_DNA"/>
</dbReference>
<dbReference type="Proteomes" id="UP001529510">
    <property type="component" value="Unassembled WGS sequence"/>
</dbReference>
<protein>
    <submittedName>
        <fullName evidence="2">Uncharacterized protein</fullName>
    </submittedName>
</protein>
<dbReference type="AlphaFoldDB" id="A0ABD0QAL8"/>
<evidence type="ECO:0000313" key="3">
    <source>
        <dbReference type="Proteomes" id="UP001529510"/>
    </source>
</evidence>
<feature type="coiled-coil region" evidence="1">
    <location>
        <begin position="1"/>
        <end position="67"/>
    </location>
</feature>